<accession>A0AAE4BTU7</accession>
<keyword evidence="2" id="KW-1185">Reference proteome</keyword>
<dbReference type="RefSeq" id="WP_309941614.1">
    <property type="nucleotide sequence ID" value="NZ_AP025305.1"/>
</dbReference>
<evidence type="ECO:0000313" key="1">
    <source>
        <dbReference type="EMBL" id="MDR6241091.1"/>
    </source>
</evidence>
<comment type="caution">
    <text evidence="1">The sequence shown here is derived from an EMBL/GenBank/DDBJ whole genome shotgun (WGS) entry which is preliminary data.</text>
</comment>
<dbReference type="Proteomes" id="UP001185092">
    <property type="component" value="Unassembled WGS sequence"/>
</dbReference>
<protein>
    <submittedName>
        <fullName evidence="1">Uncharacterized protein</fullName>
    </submittedName>
</protein>
<dbReference type="EMBL" id="JAVDQD010000006">
    <property type="protein sequence ID" value="MDR6241091.1"/>
    <property type="molecule type" value="Genomic_DNA"/>
</dbReference>
<evidence type="ECO:0000313" key="2">
    <source>
        <dbReference type="Proteomes" id="UP001185092"/>
    </source>
</evidence>
<gene>
    <name evidence="1" type="ORF">HNQ88_004167</name>
</gene>
<organism evidence="1 2">
    <name type="scientific">Aureibacter tunicatorum</name>
    <dbReference type="NCBI Taxonomy" id="866807"/>
    <lineage>
        <taxon>Bacteria</taxon>
        <taxon>Pseudomonadati</taxon>
        <taxon>Bacteroidota</taxon>
        <taxon>Cytophagia</taxon>
        <taxon>Cytophagales</taxon>
        <taxon>Persicobacteraceae</taxon>
        <taxon>Aureibacter</taxon>
    </lineage>
</organism>
<reference evidence="1" key="1">
    <citation type="submission" date="2023-07" db="EMBL/GenBank/DDBJ databases">
        <title>Genomic Encyclopedia of Type Strains, Phase IV (KMG-IV): sequencing the most valuable type-strain genomes for metagenomic binning, comparative biology and taxonomic classification.</title>
        <authorList>
            <person name="Goeker M."/>
        </authorList>
    </citation>
    <scope>NUCLEOTIDE SEQUENCE</scope>
    <source>
        <strain evidence="1">DSM 26174</strain>
    </source>
</reference>
<name>A0AAE4BTU7_9BACT</name>
<dbReference type="AlphaFoldDB" id="A0AAE4BTU7"/>
<proteinExistence type="predicted"/>
<sequence>MDFQKTLFTDLDDYEKANCDFGNYYRWIGGQEPIDGIKIDSVKFVNPNSVLVTISYFDIEPNKNKKYHWGKNHLSLIKIDDNWFIDKIDSWVNK</sequence>